<dbReference type="RefSeq" id="WP_154797786.1">
    <property type="nucleotide sequence ID" value="NZ_CP052757.1"/>
</dbReference>
<evidence type="ECO:0000313" key="2">
    <source>
        <dbReference type="Proteomes" id="UP000451354"/>
    </source>
</evidence>
<dbReference type="EMBL" id="CP052757">
    <property type="protein sequence ID" value="QJW35645.1"/>
    <property type="molecule type" value="Genomic_DNA"/>
</dbReference>
<name>A0A6M5UEG2_9MICO</name>
<sequence>MLRYERLTRLARGSLLLALQSWTQASAMFWPSGCDFACCGGLRPDVEMRDALEELIRVTPARAGRELRELVRVADTRIVGAADAFWWRDQRYWR</sequence>
<protein>
    <submittedName>
        <fullName evidence="1">Uncharacterized protein</fullName>
    </submittedName>
</protein>
<gene>
    <name evidence="1" type="ORF">FIC82_004935</name>
</gene>
<keyword evidence="2" id="KW-1185">Reference proteome</keyword>
<accession>A0A6M5UEG2</accession>
<proteinExistence type="predicted"/>
<dbReference type="AlphaFoldDB" id="A0A6M5UEG2"/>
<dbReference type="OrthoDB" id="5149307at2"/>
<organism evidence="1 2">
    <name type="scientific">Cellulosimicrobium protaetiae</name>
    <dbReference type="NCBI Taxonomy" id="2587808"/>
    <lineage>
        <taxon>Bacteria</taxon>
        <taxon>Bacillati</taxon>
        <taxon>Actinomycetota</taxon>
        <taxon>Actinomycetes</taxon>
        <taxon>Micrococcales</taxon>
        <taxon>Promicromonosporaceae</taxon>
        <taxon>Cellulosimicrobium</taxon>
    </lineage>
</organism>
<reference evidence="1 2" key="1">
    <citation type="journal article" date="2022" name="Int. J. Syst. Evol. Microbiol.">
        <title>Cellulosimicrobium protaetiae sp. nov., isolated from the gut of the larva of Protaetia brevitarsis seulensis.</title>
        <authorList>
            <person name="Le Han H."/>
            <person name="Nguyen T.T.H."/>
            <person name="Li Z."/>
            <person name="Shin N.R."/>
            <person name="Kim S.G."/>
        </authorList>
    </citation>
    <scope>NUCLEOTIDE SEQUENCE [LARGE SCALE GENOMIC DNA]</scope>
    <source>
        <strain evidence="1 2">BI34</strain>
    </source>
</reference>
<dbReference type="KEGG" id="cprt:FIC82_004935"/>
<evidence type="ECO:0000313" key="1">
    <source>
        <dbReference type="EMBL" id="QJW35645.1"/>
    </source>
</evidence>
<dbReference type="Proteomes" id="UP000451354">
    <property type="component" value="Chromosome"/>
</dbReference>